<proteinExistence type="predicted"/>
<organism evidence="2">
    <name type="scientific">Picocystis salinarum</name>
    <dbReference type="NCBI Taxonomy" id="88271"/>
    <lineage>
        <taxon>Eukaryota</taxon>
        <taxon>Viridiplantae</taxon>
        <taxon>Chlorophyta</taxon>
        <taxon>Picocystophyceae</taxon>
        <taxon>Picocystales</taxon>
        <taxon>Picocystaceae</taxon>
        <taxon>Picocystis</taxon>
    </lineage>
</organism>
<keyword evidence="1" id="KW-0472">Membrane</keyword>
<name>A0A7S3UCY0_9CHLO</name>
<evidence type="ECO:0000313" key="2">
    <source>
        <dbReference type="EMBL" id="CAE0608047.1"/>
    </source>
</evidence>
<keyword evidence="1" id="KW-1133">Transmembrane helix</keyword>
<sequence>MLRHHSFQSGLQVSFGCMWLVSLIGFIAHQLMLFAIIPASLQLDRRVARDSVTRNSILSRPHSRSTGDDGSLVRWKQDCDQHCANLDKRSPDIKKLINANISANSTSCGEKQLISQHGIDGFGHQLLGLQSCVLLTLLQPENYIFVQKELINVQHGFGLGTYRKLIGTLQEDFPASPGRCEVVKSDHCFEQLQRICPYNGKCAMMKKVLSMYWRDKIGKIPIAKKFLLNHKQDEMVVHLRGGDRKEVLYHGWETLPSIVKELCVLTGTAKVSILFEESADEPEVSKLRKSIQHTVPSLRIRQFIGGSALQMWLRMVTAKILVLSQSSFSLSAALFRCGYTVSVDRYPLGGRYDANALPCSFNMTSTGLHEADQTIEFFWGFCHGLEPGEGCKTD</sequence>
<dbReference type="EMBL" id="HBIS01002091">
    <property type="protein sequence ID" value="CAE0608047.1"/>
    <property type="molecule type" value="Transcribed_RNA"/>
</dbReference>
<evidence type="ECO:0000256" key="1">
    <source>
        <dbReference type="SAM" id="Phobius"/>
    </source>
</evidence>
<protein>
    <submittedName>
        <fullName evidence="2">Uncharacterized protein</fullName>
    </submittedName>
</protein>
<gene>
    <name evidence="2" type="ORF">PSAL00342_LOCUS1864</name>
</gene>
<reference evidence="2" key="1">
    <citation type="submission" date="2021-01" db="EMBL/GenBank/DDBJ databases">
        <authorList>
            <person name="Corre E."/>
            <person name="Pelletier E."/>
            <person name="Niang G."/>
            <person name="Scheremetjew M."/>
            <person name="Finn R."/>
            <person name="Kale V."/>
            <person name="Holt S."/>
            <person name="Cochrane G."/>
            <person name="Meng A."/>
            <person name="Brown T."/>
            <person name="Cohen L."/>
        </authorList>
    </citation>
    <scope>NUCLEOTIDE SEQUENCE</scope>
    <source>
        <strain evidence="2">CCMP1897</strain>
    </source>
</reference>
<keyword evidence="1" id="KW-0812">Transmembrane</keyword>
<dbReference type="PROSITE" id="PS51257">
    <property type="entry name" value="PROKAR_LIPOPROTEIN"/>
    <property type="match status" value="1"/>
</dbReference>
<dbReference type="AlphaFoldDB" id="A0A7S3UCY0"/>
<feature type="transmembrane region" description="Helical" evidence="1">
    <location>
        <begin position="20"/>
        <end position="41"/>
    </location>
</feature>
<accession>A0A7S3UCY0</accession>